<feature type="domain" description="Helix-turn-helix" evidence="1">
    <location>
        <begin position="5"/>
        <end position="52"/>
    </location>
</feature>
<dbReference type="InterPro" id="IPR009061">
    <property type="entry name" value="DNA-bd_dom_put_sf"/>
</dbReference>
<dbReference type="InterPro" id="IPR010093">
    <property type="entry name" value="SinI_DNA-bd"/>
</dbReference>
<reference evidence="2" key="2">
    <citation type="submission" date="2021-04" db="EMBL/GenBank/DDBJ databases">
        <authorList>
            <person name="Liu J."/>
        </authorList>
    </citation>
    <scope>NUCLEOTIDE SEQUENCE</scope>
    <source>
        <strain evidence="2">BAD-6</strain>
    </source>
</reference>
<dbReference type="RefSeq" id="WP_227019811.1">
    <property type="nucleotide sequence ID" value="NZ_JAGSND010000015.1"/>
</dbReference>
<keyword evidence="3" id="KW-1185">Reference proteome</keyword>
<protein>
    <submittedName>
        <fullName evidence="2">Helix-turn-helix domain-containing protein</fullName>
    </submittedName>
</protein>
<accession>A0A8J7W2G0</accession>
<dbReference type="AlphaFoldDB" id="A0A8J7W2G0"/>
<proteinExistence type="predicted"/>
<dbReference type="SUPFAM" id="SSF46955">
    <property type="entry name" value="Putative DNA-binding domain"/>
    <property type="match status" value="1"/>
</dbReference>
<dbReference type="NCBIfam" id="TIGR01764">
    <property type="entry name" value="excise"/>
    <property type="match status" value="1"/>
</dbReference>
<dbReference type="EMBL" id="JAGSND010000015">
    <property type="protein sequence ID" value="MBR0599672.1"/>
    <property type="molecule type" value="Genomic_DNA"/>
</dbReference>
<gene>
    <name evidence="2" type="ORF">KCX82_17435</name>
</gene>
<evidence type="ECO:0000259" key="1">
    <source>
        <dbReference type="Pfam" id="PF12728"/>
    </source>
</evidence>
<evidence type="ECO:0000313" key="2">
    <source>
        <dbReference type="EMBL" id="MBR0599672.1"/>
    </source>
</evidence>
<organism evidence="2 3">
    <name type="scientific">Sinanaerobacter chloroacetimidivorans</name>
    <dbReference type="NCBI Taxonomy" id="2818044"/>
    <lineage>
        <taxon>Bacteria</taxon>
        <taxon>Bacillati</taxon>
        <taxon>Bacillota</taxon>
        <taxon>Clostridia</taxon>
        <taxon>Peptostreptococcales</taxon>
        <taxon>Anaerovoracaceae</taxon>
        <taxon>Sinanaerobacter</taxon>
    </lineage>
</organism>
<reference evidence="2" key="1">
    <citation type="submission" date="2021-04" db="EMBL/GenBank/DDBJ databases">
        <title>Sinoanaerobacter chloroacetimidivorans sp. nov., an obligate anaerobic bacterium isolated from anaerobic sludge.</title>
        <authorList>
            <person name="Bao Y."/>
        </authorList>
    </citation>
    <scope>NUCLEOTIDE SEQUENCE</scope>
    <source>
        <strain evidence="2">BAD-6</strain>
    </source>
</reference>
<evidence type="ECO:0000313" key="3">
    <source>
        <dbReference type="Proteomes" id="UP000675664"/>
    </source>
</evidence>
<sequence length="153" mass="17491">MNYEYYTVDKIAEMLNMHPKTIQRYIREGKLKAAKVGKSWRISGHDLSIFAEGTDRKEEMTWNQDAAQTASSDKINVSAVIDVNVSDREEAIQIANTMTAILNAKPPEYGKSTMTVQFLESESKVRMMLWGNALFMETMLRFLSELTGQKEKK</sequence>
<dbReference type="GO" id="GO:0003677">
    <property type="term" value="F:DNA binding"/>
    <property type="evidence" value="ECO:0007669"/>
    <property type="project" value="InterPro"/>
</dbReference>
<dbReference type="Proteomes" id="UP000675664">
    <property type="component" value="Unassembled WGS sequence"/>
</dbReference>
<dbReference type="Pfam" id="PF12728">
    <property type="entry name" value="HTH_17"/>
    <property type="match status" value="1"/>
</dbReference>
<dbReference type="InterPro" id="IPR041657">
    <property type="entry name" value="HTH_17"/>
</dbReference>
<name>A0A8J7W2G0_9FIRM</name>
<comment type="caution">
    <text evidence="2">The sequence shown here is derived from an EMBL/GenBank/DDBJ whole genome shotgun (WGS) entry which is preliminary data.</text>
</comment>